<reference evidence="20" key="1">
    <citation type="submission" date="2015-04" db="EMBL/GenBank/DDBJ databases">
        <title>The complete mitochondrial genome of Ettchellsia sinica.</title>
        <authorList>
            <person name="Wei S.J."/>
            <person name="Wu Q.L."/>
        </authorList>
    </citation>
    <scope>NUCLEOTIDE SEQUENCE</scope>
</reference>
<dbReference type="InterPro" id="IPR001750">
    <property type="entry name" value="ND/Mrp_TM"/>
</dbReference>
<dbReference type="GO" id="GO:0015990">
    <property type="term" value="P:electron transport coupled proton transport"/>
    <property type="evidence" value="ECO:0007669"/>
    <property type="project" value="TreeGrafter"/>
</dbReference>
<dbReference type="GO" id="GO:0003954">
    <property type="term" value="F:NADH dehydrogenase activity"/>
    <property type="evidence" value="ECO:0007669"/>
    <property type="project" value="TreeGrafter"/>
</dbReference>
<evidence type="ECO:0000256" key="11">
    <source>
        <dbReference type="ARBA" id="ARBA00022989"/>
    </source>
</evidence>
<feature type="transmembrane region" description="Helical" evidence="17">
    <location>
        <begin position="58"/>
        <end position="80"/>
    </location>
</feature>
<feature type="transmembrane region" description="Helical" evidence="17">
    <location>
        <begin position="85"/>
        <end position="103"/>
    </location>
</feature>
<evidence type="ECO:0000256" key="2">
    <source>
        <dbReference type="ARBA" id="ARBA00004225"/>
    </source>
</evidence>
<keyword evidence="15 17" id="KW-0472">Membrane</keyword>
<evidence type="ECO:0000256" key="10">
    <source>
        <dbReference type="ARBA" id="ARBA00022982"/>
    </source>
</evidence>
<feature type="transmembrane region" description="Helical" evidence="17">
    <location>
        <begin position="236"/>
        <end position="258"/>
    </location>
</feature>
<evidence type="ECO:0000256" key="9">
    <source>
        <dbReference type="ARBA" id="ARBA00022967"/>
    </source>
</evidence>
<evidence type="ECO:0000256" key="13">
    <source>
        <dbReference type="ARBA" id="ARBA00023075"/>
    </source>
</evidence>
<dbReference type="EMBL" id="KR270641">
    <property type="protein sequence ID" value="ALJ93722.1"/>
    <property type="molecule type" value="Genomic_DNA"/>
</dbReference>
<feature type="transmembrane region" description="Helical" evidence="17">
    <location>
        <begin position="374"/>
        <end position="397"/>
    </location>
</feature>
<protein>
    <recommendedName>
        <fullName evidence="5 17">NADH-ubiquinone oxidoreductase chain 4</fullName>
        <ecNumber evidence="4 17">7.1.1.2</ecNumber>
    </recommendedName>
</protein>
<comment type="similarity">
    <text evidence="3 17">Belongs to the complex I subunit 4 family.</text>
</comment>
<dbReference type="InterPro" id="IPR000260">
    <property type="entry name" value="NADH4_N"/>
</dbReference>
<dbReference type="PANTHER" id="PTHR43507">
    <property type="entry name" value="NADH-UBIQUINONE OXIDOREDUCTASE CHAIN 4"/>
    <property type="match status" value="1"/>
</dbReference>
<keyword evidence="8 17" id="KW-0812">Transmembrane</keyword>
<gene>
    <name evidence="20" type="primary">ND4</name>
</gene>
<evidence type="ECO:0000256" key="4">
    <source>
        <dbReference type="ARBA" id="ARBA00012944"/>
    </source>
</evidence>
<keyword evidence="10 17" id="KW-0249">Electron transport</keyword>
<evidence type="ECO:0000259" key="18">
    <source>
        <dbReference type="Pfam" id="PF00361"/>
    </source>
</evidence>
<comment type="function">
    <text evidence="1">Core subunit of the mitochondrial membrane respiratory chain NADH dehydrogenase (Complex I) that is believed to belong to the minimal assembly required for catalysis. Complex I functions in the transfer of electrons from NADH to the respiratory chain. The immediate electron acceptor for the enzyme is believed to be ubiquinone.</text>
</comment>
<evidence type="ECO:0000256" key="5">
    <source>
        <dbReference type="ARBA" id="ARBA00021006"/>
    </source>
</evidence>
<feature type="transmembrane region" description="Helical" evidence="17">
    <location>
        <begin position="109"/>
        <end position="128"/>
    </location>
</feature>
<evidence type="ECO:0000256" key="7">
    <source>
        <dbReference type="ARBA" id="ARBA00022660"/>
    </source>
</evidence>
<keyword evidence="11 17" id="KW-1133">Transmembrane helix</keyword>
<organism evidence="20">
    <name type="scientific">Ettchellsia sinica</name>
    <dbReference type="NCBI Taxonomy" id="1738633"/>
    <lineage>
        <taxon>Eukaryota</taxon>
        <taxon>Metazoa</taxon>
        <taxon>Ecdysozoa</taxon>
        <taxon>Arthropoda</taxon>
        <taxon>Hexapoda</taxon>
        <taxon>Insecta</taxon>
        <taxon>Pterygota</taxon>
        <taxon>Neoptera</taxon>
        <taxon>Endopterygota</taxon>
        <taxon>Hymenoptera</taxon>
        <taxon>Apocrita</taxon>
        <taxon>Megalyroidea</taxon>
        <taxon>Megalyridae</taxon>
        <taxon>Ettchellsia</taxon>
    </lineage>
</organism>
<geneLocation type="mitochondrion" evidence="20"/>
<comment type="subcellular location">
    <subcellularLocation>
        <location evidence="2 17">Mitochondrion membrane</location>
        <topology evidence="2 17">Multi-pass membrane protein</topology>
    </subcellularLocation>
</comment>
<evidence type="ECO:0000256" key="1">
    <source>
        <dbReference type="ARBA" id="ARBA00003257"/>
    </source>
</evidence>
<evidence type="ECO:0000256" key="12">
    <source>
        <dbReference type="ARBA" id="ARBA00023027"/>
    </source>
</evidence>
<evidence type="ECO:0000313" key="20">
    <source>
        <dbReference type="EMBL" id="ALJ93722.1"/>
    </source>
</evidence>
<feature type="transmembrane region" description="Helical" evidence="17">
    <location>
        <begin position="270"/>
        <end position="289"/>
    </location>
</feature>
<name>A0A2S0AZQ6_9HYME</name>
<dbReference type="EC" id="7.1.1.2" evidence="4 17"/>
<proteinExistence type="inferred from homology"/>
<dbReference type="GO" id="GO:0042773">
    <property type="term" value="P:ATP synthesis coupled electron transport"/>
    <property type="evidence" value="ECO:0007669"/>
    <property type="project" value="InterPro"/>
</dbReference>
<dbReference type="GO" id="GO:0048039">
    <property type="term" value="F:ubiquinone binding"/>
    <property type="evidence" value="ECO:0007669"/>
    <property type="project" value="TreeGrafter"/>
</dbReference>
<evidence type="ECO:0000256" key="6">
    <source>
        <dbReference type="ARBA" id="ARBA00022448"/>
    </source>
</evidence>
<feature type="transmembrane region" description="Helical" evidence="17">
    <location>
        <begin position="182"/>
        <end position="202"/>
    </location>
</feature>
<evidence type="ECO:0000256" key="16">
    <source>
        <dbReference type="ARBA" id="ARBA00049551"/>
    </source>
</evidence>
<feature type="transmembrane region" description="Helical" evidence="17">
    <location>
        <begin position="409"/>
        <end position="430"/>
    </location>
</feature>
<keyword evidence="7 17" id="KW-0679">Respiratory chain</keyword>
<feature type="transmembrane region" description="Helical" evidence="17">
    <location>
        <begin position="295"/>
        <end position="313"/>
    </location>
</feature>
<feature type="domain" description="NADH:quinone oxidoreductase/Mrp antiporter transmembrane" evidence="18">
    <location>
        <begin position="103"/>
        <end position="385"/>
    </location>
</feature>
<sequence>MMKFIMFTMIMIPNNYFKFNKNFIMYNQLLILCFMWIYSFNNYNFMYSLTYNMMIDSISNNLILLSIWITSIMVMTNFFFKNNKLCNLIMLILLFILMLTFSSNNLIMFYLYFESSLIPTLILILGWGSYQDRIQASMYLMMYTLFASIPLLFMILLINKLIKSMNYMYIMYMNLSMNSMLYMMFIIAFLIKLPMFMFHLWLPKAHGEAPVFGSMILAAIMLKLGSYGLYRINLILMFNTISMANLIISITLISSIYLSIYCMTINDMKILIAYSSIIHMSLMLASMMTLKEMSIYSSIIMMIAHGLCSSGMFSMSNMIYERSSSRNLLINKSLINFMPTMTLMSFLLCSSNMSAPPSLNLISEIMLISSLLKFNNSLIILIFMMCFFSSIYSLYLFSMMNHGSKSFNYMYINNLTVRELMILMLHWMPLNMLFMNLNMF</sequence>
<comment type="catalytic activity">
    <reaction evidence="16 17">
        <text>a ubiquinone + NADH + 5 H(+)(in) = a ubiquinol + NAD(+) + 4 H(+)(out)</text>
        <dbReference type="Rhea" id="RHEA:29091"/>
        <dbReference type="Rhea" id="RHEA-COMP:9565"/>
        <dbReference type="Rhea" id="RHEA-COMP:9566"/>
        <dbReference type="ChEBI" id="CHEBI:15378"/>
        <dbReference type="ChEBI" id="CHEBI:16389"/>
        <dbReference type="ChEBI" id="CHEBI:17976"/>
        <dbReference type="ChEBI" id="CHEBI:57540"/>
        <dbReference type="ChEBI" id="CHEBI:57945"/>
        <dbReference type="EC" id="7.1.1.2"/>
    </reaction>
</comment>
<feature type="transmembrane region" description="Helical" evidence="17">
    <location>
        <begin position="140"/>
        <end position="162"/>
    </location>
</feature>
<keyword evidence="14 17" id="KW-0496">Mitochondrion</keyword>
<feature type="transmembrane region" description="Helical" evidence="17">
    <location>
        <begin position="21"/>
        <end position="38"/>
    </location>
</feature>
<dbReference type="InterPro" id="IPR003918">
    <property type="entry name" value="NADH_UbQ_OxRdtase"/>
</dbReference>
<dbReference type="PRINTS" id="PR01437">
    <property type="entry name" value="NUOXDRDTASE4"/>
</dbReference>
<keyword evidence="6 17" id="KW-0813">Transport</keyword>
<evidence type="ECO:0000256" key="15">
    <source>
        <dbReference type="ARBA" id="ARBA00023136"/>
    </source>
</evidence>
<evidence type="ECO:0000256" key="17">
    <source>
        <dbReference type="RuleBase" id="RU003297"/>
    </source>
</evidence>
<feature type="transmembrane region" description="Helical" evidence="17">
    <location>
        <begin position="209"/>
        <end position="230"/>
    </location>
</feature>
<evidence type="ECO:0000256" key="3">
    <source>
        <dbReference type="ARBA" id="ARBA00009025"/>
    </source>
</evidence>
<dbReference type="Pfam" id="PF00361">
    <property type="entry name" value="Proton_antipo_M"/>
    <property type="match status" value="1"/>
</dbReference>
<evidence type="ECO:0000256" key="8">
    <source>
        <dbReference type="ARBA" id="ARBA00022692"/>
    </source>
</evidence>
<dbReference type="GO" id="GO:0031966">
    <property type="term" value="C:mitochondrial membrane"/>
    <property type="evidence" value="ECO:0007669"/>
    <property type="project" value="UniProtKB-SubCell"/>
</dbReference>
<dbReference type="Pfam" id="PF01059">
    <property type="entry name" value="Oxidored_q5_N"/>
    <property type="match status" value="1"/>
</dbReference>
<keyword evidence="12 17" id="KW-0520">NAD</keyword>
<dbReference type="PANTHER" id="PTHR43507:SF20">
    <property type="entry name" value="NADH-UBIQUINONE OXIDOREDUCTASE CHAIN 4"/>
    <property type="match status" value="1"/>
</dbReference>
<dbReference type="GO" id="GO:0008137">
    <property type="term" value="F:NADH dehydrogenase (ubiquinone) activity"/>
    <property type="evidence" value="ECO:0007669"/>
    <property type="project" value="UniProtKB-UniRule"/>
</dbReference>
<feature type="transmembrane region" description="Helical" evidence="17">
    <location>
        <begin position="334"/>
        <end position="354"/>
    </location>
</feature>
<dbReference type="AlphaFoldDB" id="A0A2S0AZQ6"/>
<keyword evidence="13 17" id="KW-0830">Ubiquinone</keyword>
<accession>A0A2S0AZQ6</accession>
<evidence type="ECO:0000259" key="19">
    <source>
        <dbReference type="Pfam" id="PF01059"/>
    </source>
</evidence>
<evidence type="ECO:0000256" key="14">
    <source>
        <dbReference type="ARBA" id="ARBA00023128"/>
    </source>
</evidence>
<feature type="domain" description="NADH:ubiquinone oxidoreductase chain 4 N-terminal" evidence="19">
    <location>
        <begin position="1"/>
        <end position="99"/>
    </location>
</feature>
<keyword evidence="9" id="KW-1278">Translocase</keyword>
<comment type="function">
    <text evidence="17">Core subunit of the mitochondrial membrane respiratory chain NADH dehydrogenase (Complex I) which catalyzes electron transfer from NADH through the respiratory chain, using ubiquinone as an electron acceptor. Essential for the catalytic activity and assembly of complex I.</text>
</comment>